<organism evidence="1 2">
    <name type="scientific">Dictyobacter alpinus</name>
    <dbReference type="NCBI Taxonomy" id="2014873"/>
    <lineage>
        <taxon>Bacteria</taxon>
        <taxon>Bacillati</taxon>
        <taxon>Chloroflexota</taxon>
        <taxon>Ktedonobacteria</taxon>
        <taxon>Ktedonobacterales</taxon>
        <taxon>Dictyobacteraceae</taxon>
        <taxon>Dictyobacter</taxon>
    </lineage>
</organism>
<dbReference type="EMBL" id="BIFT01000001">
    <property type="protein sequence ID" value="GCE25761.1"/>
    <property type="molecule type" value="Genomic_DNA"/>
</dbReference>
<name>A0A402B333_9CHLR</name>
<dbReference type="Proteomes" id="UP000287171">
    <property type="component" value="Unassembled WGS sequence"/>
</dbReference>
<gene>
    <name evidence="1" type="ORF">KDA_12450</name>
</gene>
<protein>
    <submittedName>
        <fullName evidence="1">Uncharacterized protein</fullName>
    </submittedName>
</protein>
<sequence>MLTFEDATGLFIKAARNIGLVTHPESWLNTRSLEREFNCTCHTGSCDIEQPSSCVVSFSWGVLDTALSTDGTTGVCEFFHELEDDCDHLHTSSIPPLVLDLSYSLALHGTALSEETLLSLSQLVKLQASEQSRRTTETRPGITMILRDNRLYPEVLNLQQRVEIPIWHPLGMRGLHEEQPVPSESVLIQVNDGEVENLVLPDEPHPEEWLPQVLVEVCQDIVQVLAALEASIVSNTSDPQNHIA</sequence>
<dbReference type="RefSeq" id="WP_126626310.1">
    <property type="nucleotide sequence ID" value="NZ_BIFT01000001.1"/>
</dbReference>
<dbReference type="OrthoDB" id="151183at2"/>
<reference evidence="2" key="1">
    <citation type="submission" date="2018-12" db="EMBL/GenBank/DDBJ databases">
        <title>Tengunoibacter tsumagoiensis gen. nov., sp. nov., Dictyobacter kobayashii sp. nov., D. alpinus sp. nov., and D. joshuensis sp. nov. and description of Dictyobacteraceae fam. nov. within the order Ktedonobacterales isolated from Tengu-no-mugimeshi.</title>
        <authorList>
            <person name="Wang C.M."/>
            <person name="Zheng Y."/>
            <person name="Sakai Y."/>
            <person name="Toyoda A."/>
            <person name="Minakuchi Y."/>
            <person name="Abe K."/>
            <person name="Yokota A."/>
            <person name="Yabe S."/>
        </authorList>
    </citation>
    <scope>NUCLEOTIDE SEQUENCE [LARGE SCALE GENOMIC DNA]</scope>
    <source>
        <strain evidence="2">Uno16</strain>
    </source>
</reference>
<keyword evidence="2" id="KW-1185">Reference proteome</keyword>
<evidence type="ECO:0000313" key="2">
    <source>
        <dbReference type="Proteomes" id="UP000287171"/>
    </source>
</evidence>
<evidence type="ECO:0000313" key="1">
    <source>
        <dbReference type="EMBL" id="GCE25761.1"/>
    </source>
</evidence>
<comment type="caution">
    <text evidence="1">The sequence shown here is derived from an EMBL/GenBank/DDBJ whole genome shotgun (WGS) entry which is preliminary data.</text>
</comment>
<accession>A0A402B333</accession>
<proteinExistence type="predicted"/>
<dbReference type="AlphaFoldDB" id="A0A402B333"/>